<gene>
    <name evidence="1" type="ORF">CR513_14878</name>
</gene>
<evidence type="ECO:0008006" key="3">
    <source>
        <dbReference type="Google" id="ProtNLM"/>
    </source>
</evidence>
<feature type="non-terminal residue" evidence="1">
    <location>
        <position position="1"/>
    </location>
</feature>
<dbReference type="PANTHER" id="PTHR48475:SF2">
    <property type="entry name" value="RIBONUCLEASE H"/>
    <property type="match status" value="1"/>
</dbReference>
<name>A0A371HG20_MUCPR</name>
<sequence length="181" mass="19913">MDGSVPDCEVLDRVFKVLRKLKLKLNPKNVCSAFKLSVEKALSFFIASERMKIFNGQANASRLSESSSDSFPLILAKPIEVVSTTLVQEVGLVITARKLRPYFQSHRIMETGLPIKQILSVNGGSNQKGSGACVILEGPYEVLIGQSLRFGFRASNNQAKYEALLVGIRLVEELRGLNLNS</sequence>
<accession>A0A371HG20</accession>
<keyword evidence="2" id="KW-1185">Reference proteome</keyword>
<protein>
    <recommendedName>
        <fullName evidence="3">RNase H type-1 domain-containing protein</fullName>
    </recommendedName>
</protein>
<evidence type="ECO:0000313" key="2">
    <source>
        <dbReference type="Proteomes" id="UP000257109"/>
    </source>
</evidence>
<proteinExistence type="predicted"/>
<evidence type="ECO:0000313" key="1">
    <source>
        <dbReference type="EMBL" id="RDY01751.1"/>
    </source>
</evidence>
<reference evidence="1" key="1">
    <citation type="submission" date="2018-05" db="EMBL/GenBank/DDBJ databases">
        <title>Draft genome of Mucuna pruriens seed.</title>
        <authorList>
            <person name="Nnadi N.E."/>
            <person name="Vos R."/>
            <person name="Hasami M.H."/>
            <person name="Devisetty U.K."/>
            <person name="Aguiy J.C."/>
        </authorList>
    </citation>
    <scope>NUCLEOTIDE SEQUENCE [LARGE SCALE GENOMIC DNA]</scope>
    <source>
        <strain evidence="1">JCA_2017</strain>
    </source>
</reference>
<organism evidence="1 2">
    <name type="scientific">Mucuna pruriens</name>
    <name type="common">Velvet bean</name>
    <name type="synonym">Dolichos pruriens</name>
    <dbReference type="NCBI Taxonomy" id="157652"/>
    <lineage>
        <taxon>Eukaryota</taxon>
        <taxon>Viridiplantae</taxon>
        <taxon>Streptophyta</taxon>
        <taxon>Embryophyta</taxon>
        <taxon>Tracheophyta</taxon>
        <taxon>Spermatophyta</taxon>
        <taxon>Magnoliopsida</taxon>
        <taxon>eudicotyledons</taxon>
        <taxon>Gunneridae</taxon>
        <taxon>Pentapetalae</taxon>
        <taxon>rosids</taxon>
        <taxon>fabids</taxon>
        <taxon>Fabales</taxon>
        <taxon>Fabaceae</taxon>
        <taxon>Papilionoideae</taxon>
        <taxon>50 kb inversion clade</taxon>
        <taxon>NPAAA clade</taxon>
        <taxon>indigoferoid/millettioid clade</taxon>
        <taxon>Phaseoleae</taxon>
        <taxon>Mucuna</taxon>
    </lineage>
</organism>
<dbReference type="Proteomes" id="UP000257109">
    <property type="component" value="Unassembled WGS sequence"/>
</dbReference>
<dbReference type="OrthoDB" id="1938451at2759"/>
<dbReference type="EMBL" id="QJKJ01002694">
    <property type="protein sequence ID" value="RDY01751.1"/>
    <property type="molecule type" value="Genomic_DNA"/>
</dbReference>
<comment type="caution">
    <text evidence="1">The sequence shown here is derived from an EMBL/GenBank/DDBJ whole genome shotgun (WGS) entry which is preliminary data.</text>
</comment>
<dbReference type="AlphaFoldDB" id="A0A371HG20"/>
<dbReference type="PANTHER" id="PTHR48475">
    <property type="entry name" value="RIBONUCLEASE H"/>
    <property type="match status" value="1"/>
</dbReference>